<gene>
    <name evidence="7" type="ORF">CEUTPL_LOCUS50</name>
</gene>
<dbReference type="Gene3D" id="3.40.50.1820">
    <property type="entry name" value="alpha/beta hydrolase"/>
    <property type="match status" value="1"/>
</dbReference>
<dbReference type="Pfam" id="PF00151">
    <property type="entry name" value="Lipase"/>
    <property type="match status" value="1"/>
</dbReference>
<name>A0A9N9MA72_9CUCU</name>
<dbReference type="GO" id="GO:0016042">
    <property type="term" value="P:lipid catabolic process"/>
    <property type="evidence" value="ECO:0007669"/>
    <property type="project" value="TreeGrafter"/>
</dbReference>
<dbReference type="InterPro" id="IPR000734">
    <property type="entry name" value="TAG_lipase"/>
</dbReference>
<evidence type="ECO:0000256" key="1">
    <source>
        <dbReference type="ARBA" id="ARBA00004613"/>
    </source>
</evidence>
<evidence type="ECO:0000256" key="5">
    <source>
        <dbReference type="SAM" id="SignalP"/>
    </source>
</evidence>
<comment type="similarity">
    <text evidence="2 4">Belongs to the AB hydrolase superfamily. Lipase family.</text>
</comment>
<feature type="signal peptide" evidence="5">
    <location>
        <begin position="1"/>
        <end position="19"/>
    </location>
</feature>
<dbReference type="GO" id="GO:0016298">
    <property type="term" value="F:lipase activity"/>
    <property type="evidence" value="ECO:0007669"/>
    <property type="project" value="InterPro"/>
</dbReference>
<dbReference type="SUPFAM" id="SSF53474">
    <property type="entry name" value="alpha/beta-Hydrolases"/>
    <property type="match status" value="1"/>
</dbReference>
<dbReference type="InterPro" id="IPR013818">
    <property type="entry name" value="Lipase"/>
</dbReference>
<evidence type="ECO:0000313" key="8">
    <source>
        <dbReference type="Proteomes" id="UP001152799"/>
    </source>
</evidence>
<organism evidence="7 8">
    <name type="scientific">Ceutorhynchus assimilis</name>
    <name type="common">cabbage seed weevil</name>
    <dbReference type="NCBI Taxonomy" id="467358"/>
    <lineage>
        <taxon>Eukaryota</taxon>
        <taxon>Metazoa</taxon>
        <taxon>Ecdysozoa</taxon>
        <taxon>Arthropoda</taxon>
        <taxon>Hexapoda</taxon>
        <taxon>Insecta</taxon>
        <taxon>Pterygota</taxon>
        <taxon>Neoptera</taxon>
        <taxon>Endopterygota</taxon>
        <taxon>Coleoptera</taxon>
        <taxon>Polyphaga</taxon>
        <taxon>Cucujiformia</taxon>
        <taxon>Curculionidae</taxon>
        <taxon>Ceutorhynchinae</taxon>
        <taxon>Ceutorhynchus</taxon>
    </lineage>
</organism>
<dbReference type="PRINTS" id="PR00821">
    <property type="entry name" value="TAGLIPASE"/>
</dbReference>
<dbReference type="EMBL" id="OU892277">
    <property type="protein sequence ID" value="CAG9759297.1"/>
    <property type="molecule type" value="Genomic_DNA"/>
</dbReference>
<dbReference type="Proteomes" id="UP001152799">
    <property type="component" value="Chromosome 1"/>
</dbReference>
<dbReference type="GO" id="GO:0005615">
    <property type="term" value="C:extracellular space"/>
    <property type="evidence" value="ECO:0007669"/>
    <property type="project" value="TreeGrafter"/>
</dbReference>
<feature type="domain" description="Lipase" evidence="6">
    <location>
        <begin position="41"/>
        <end position="341"/>
    </location>
</feature>
<keyword evidence="5" id="KW-0732">Signal</keyword>
<reference evidence="7" key="1">
    <citation type="submission" date="2022-01" db="EMBL/GenBank/DDBJ databases">
        <authorList>
            <person name="King R."/>
        </authorList>
    </citation>
    <scope>NUCLEOTIDE SEQUENCE</scope>
</reference>
<keyword evidence="3" id="KW-0964">Secreted</keyword>
<evidence type="ECO:0000256" key="2">
    <source>
        <dbReference type="ARBA" id="ARBA00010701"/>
    </source>
</evidence>
<dbReference type="CDD" id="cd00707">
    <property type="entry name" value="Pancreat_lipase_like"/>
    <property type="match status" value="1"/>
</dbReference>
<protein>
    <recommendedName>
        <fullName evidence="6">Lipase domain-containing protein</fullName>
    </recommendedName>
</protein>
<sequence length="352" mass="39510">MQTLAILFFLAQTVLFRVAYNLESDRSNEELSLEAIKEIQQLIEFTKKVDESQEPVPKLLQGPLRVSKRDVHLYVYNRNDRNGKKIALSEIGEIKLLTAFDTNLDTVFVIHGWLNTFNSTFNNVVNTALLGIRDVNVISVDWDKFSRFSYFTAHLAVPSVGKFVGKSIRNISEVYSYPLDRFSLIGHSLGAHICGFAGRYVDGLVFSITALDPAGPLYSKLLPKNRLNVDDARYVEVIHTDAMFLGMNYHIGDIDYWPNGGLYQPGCDVSFGSCSHSRSYYYFGESLVSESNNFVSTDCKSFKAYEAGLCQNNTISLMGGITYNETLTGDFYLITNKTSPYGLGYVNLPIDT</sequence>
<dbReference type="InterPro" id="IPR033906">
    <property type="entry name" value="Lipase_N"/>
</dbReference>
<evidence type="ECO:0000256" key="4">
    <source>
        <dbReference type="RuleBase" id="RU004262"/>
    </source>
</evidence>
<proteinExistence type="inferred from homology"/>
<evidence type="ECO:0000256" key="3">
    <source>
        <dbReference type="ARBA" id="ARBA00022525"/>
    </source>
</evidence>
<dbReference type="PANTHER" id="PTHR11610">
    <property type="entry name" value="LIPASE"/>
    <property type="match status" value="1"/>
</dbReference>
<accession>A0A9N9MA72</accession>
<dbReference type="InterPro" id="IPR029058">
    <property type="entry name" value="AB_hydrolase_fold"/>
</dbReference>
<dbReference type="AlphaFoldDB" id="A0A9N9MA72"/>
<keyword evidence="8" id="KW-1185">Reference proteome</keyword>
<dbReference type="OrthoDB" id="199913at2759"/>
<evidence type="ECO:0000313" key="7">
    <source>
        <dbReference type="EMBL" id="CAG9759297.1"/>
    </source>
</evidence>
<comment type="subcellular location">
    <subcellularLocation>
        <location evidence="1">Secreted</location>
    </subcellularLocation>
</comment>
<evidence type="ECO:0000259" key="6">
    <source>
        <dbReference type="Pfam" id="PF00151"/>
    </source>
</evidence>
<dbReference type="PANTHER" id="PTHR11610:SF173">
    <property type="entry name" value="LIPASE DOMAIN-CONTAINING PROTEIN-RELATED"/>
    <property type="match status" value="1"/>
</dbReference>
<feature type="chain" id="PRO_5040363433" description="Lipase domain-containing protein" evidence="5">
    <location>
        <begin position="20"/>
        <end position="352"/>
    </location>
</feature>
<dbReference type="GO" id="GO:0017171">
    <property type="term" value="F:serine hydrolase activity"/>
    <property type="evidence" value="ECO:0007669"/>
    <property type="project" value="TreeGrafter"/>
</dbReference>